<evidence type="ECO:0000256" key="1">
    <source>
        <dbReference type="ARBA" id="ARBA00007065"/>
    </source>
</evidence>
<comment type="similarity">
    <text evidence="1">Belongs to the UPF0739 family.</text>
</comment>
<dbReference type="Proteomes" id="UP000265020">
    <property type="component" value="Unassembled WGS sequence"/>
</dbReference>
<dbReference type="STRING" id="28743.ENSCVAP00000023912"/>
<evidence type="ECO:0000313" key="2">
    <source>
        <dbReference type="Ensembl" id="ENSCVAP00000023912.1"/>
    </source>
</evidence>
<dbReference type="InterPro" id="IPR027850">
    <property type="entry name" value="DUF4504"/>
</dbReference>
<dbReference type="PANTHER" id="PTHR31366">
    <property type="entry name" value="UPF0739 PROTEIN C1ORF74"/>
    <property type="match status" value="1"/>
</dbReference>
<accession>A0A3Q2DW33</accession>
<name>A0A3Q2DW33_CYPVA</name>
<proteinExistence type="inferred from homology"/>
<dbReference type="Ensembl" id="ENSCVAT00000005529.1">
    <property type="protein sequence ID" value="ENSCVAP00000023912.1"/>
    <property type="gene ID" value="ENSCVAG00000007603.1"/>
</dbReference>
<evidence type="ECO:0000313" key="3">
    <source>
        <dbReference type="Proteomes" id="UP000265020"/>
    </source>
</evidence>
<dbReference type="GeneTree" id="ENSGT00390000002240"/>
<dbReference type="AlphaFoldDB" id="A0A3Q2DW33"/>
<keyword evidence="3" id="KW-1185">Reference proteome</keyword>
<reference evidence="2" key="1">
    <citation type="submission" date="2025-08" db="UniProtKB">
        <authorList>
            <consortium name="Ensembl"/>
        </authorList>
    </citation>
    <scope>IDENTIFICATION</scope>
</reference>
<dbReference type="PANTHER" id="PTHR31366:SF2">
    <property type="entry name" value="UPF0739 PROTEIN C1ORF74"/>
    <property type="match status" value="1"/>
</dbReference>
<dbReference type="Pfam" id="PF14953">
    <property type="entry name" value="DUF4504"/>
    <property type="match status" value="1"/>
</dbReference>
<protein>
    <submittedName>
        <fullName evidence="2">Zgc:112163</fullName>
    </submittedName>
</protein>
<reference evidence="2" key="2">
    <citation type="submission" date="2025-09" db="UniProtKB">
        <authorList>
            <consortium name="Ensembl"/>
        </authorList>
    </citation>
    <scope>IDENTIFICATION</scope>
</reference>
<organism evidence="2 3">
    <name type="scientific">Cyprinodon variegatus</name>
    <name type="common">Sheepshead minnow</name>
    <dbReference type="NCBI Taxonomy" id="28743"/>
    <lineage>
        <taxon>Eukaryota</taxon>
        <taxon>Metazoa</taxon>
        <taxon>Chordata</taxon>
        <taxon>Craniata</taxon>
        <taxon>Vertebrata</taxon>
        <taxon>Euteleostomi</taxon>
        <taxon>Actinopterygii</taxon>
        <taxon>Neopterygii</taxon>
        <taxon>Teleostei</taxon>
        <taxon>Neoteleostei</taxon>
        <taxon>Acanthomorphata</taxon>
        <taxon>Ovalentaria</taxon>
        <taxon>Atherinomorphae</taxon>
        <taxon>Cyprinodontiformes</taxon>
        <taxon>Cyprinodontidae</taxon>
        <taxon>Cyprinodon</taxon>
    </lineage>
</organism>
<dbReference type="OMA" id="YPVTYWF"/>
<sequence>LISPKEGFLSAAHNSLRSGRKRLSVAQSLELAAQVSAVDMGLKPALLYDSNAACAEQLQRYLSCLQSLQLVSESLLTLDVNGNGLIVNAGALRLNLEQMIRDGGPPVVDVSTTLEKPAISDKQRRQLNGMMEDVLLLLEKFQLSEANKPFYVGEKFEDWNLCSLFGILLGYPVTYWFDQNKSFENCLSMTPLLVIKASASWQMDGVAHRFCLYSFSVPAALQGEAQSELENWRLSLQRRFEQQHIMKDLSINQSTLTLPSICL</sequence>